<dbReference type="PANTHER" id="PTHR30151:SF41">
    <property type="entry name" value="ABC TRANSPORTER PERMEASE PROTEIN"/>
    <property type="match status" value="1"/>
</dbReference>
<organism evidence="9 10">
    <name type="scientific">Beutenbergia cavernae (strain ATCC BAA-8 / DSM 12333 / CCUG 43141 / JCM 11478 / NBRC 16432 / NCIMB 13614 / HKI 0122)</name>
    <dbReference type="NCBI Taxonomy" id="471853"/>
    <lineage>
        <taxon>Bacteria</taxon>
        <taxon>Bacillati</taxon>
        <taxon>Actinomycetota</taxon>
        <taxon>Actinomycetes</taxon>
        <taxon>Micrococcales</taxon>
        <taxon>Beutenbergiaceae</taxon>
        <taxon>Beutenbergia</taxon>
    </lineage>
</organism>
<dbReference type="InterPro" id="IPR000515">
    <property type="entry name" value="MetI-like"/>
</dbReference>
<comment type="similarity">
    <text evidence="7">Belongs to the binding-protein-dependent transport system permease family.</text>
</comment>
<feature type="transmembrane region" description="Helical" evidence="7">
    <location>
        <begin position="221"/>
        <end position="248"/>
    </location>
</feature>
<dbReference type="AlphaFoldDB" id="C5BXD6"/>
<evidence type="ECO:0000313" key="9">
    <source>
        <dbReference type="EMBL" id="ACQ80819.1"/>
    </source>
</evidence>
<dbReference type="Proteomes" id="UP000007962">
    <property type="component" value="Chromosome"/>
</dbReference>
<protein>
    <submittedName>
        <fullName evidence="9">Binding-protein-dependent transport systems inner membrane component</fullName>
    </submittedName>
</protein>
<dbReference type="InterPro" id="IPR035906">
    <property type="entry name" value="MetI-like_sf"/>
</dbReference>
<feature type="transmembrane region" description="Helical" evidence="7">
    <location>
        <begin position="124"/>
        <end position="143"/>
    </location>
</feature>
<dbReference type="STRING" id="471853.Bcav_2574"/>
<proteinExistence type="inferred from homology"/>
<dbReference type="HOGENOM" id="CLU_046113_2_0_11"/>
<name>C5BXD6_BEUC1</name>
<keyword evidence="3" id="KW-1003">Cell membrane</keyword>
<evidence type="ECO:0000259" key="8">
    <source>
        <dbReference type="PROSITE" id="PS50928"/>
    </source>
</evidence>
<evidence type="ECO:0000256" key="4">
    <source>
        <dbReference type="ARBA" id="ARBA00022692"/>
    </source>
</evidence>
<feature type="transmembrane region" description="Helical" evidence="7">
    <location>
        <begin position="170"/>
        <end position="195"/>
    </location>
</feature>
<feature type="domain" description="ABC transmembrane type-1" evidence="8">
    <location>
        <begin position="53"/>
        <end position="243"/>
    </location>
</feature>
<dbReference type="Gene3D" id="1.10.3720.10">
    <property type="entry name" value="MetI-like"/>
    <property type="match status" value="1"/>
</dbReference>
<feature type="transmembrane region" description="Helical" evidence="7">
    <location>
        <begin position="12"/>
        <end position="36"/>
    </location>
</feature>
<evidence type="ECO:0000256" key="3">
    <source>
        <dbReference type="ARBA" id="ARBA00022475"/>
    </source>
</evidence>
<dbReference type="KEGG" id="bcv:Bcav_2574"/>
<dbReference type="eggNOG" id="COG0600">
    <property type="taxonomic scope" value="Bacteria"/>
</dbReference>
<gene>
    <name evidence="9" type="ordered locus">Bcav_2574</name>
</gene>
<keyword evidence="5 7" id="KW-1133">Transmembrane helix</keyword>
<dbReference type="OrthoDB" id="3574452at2"/>
<feature type="transmembrane region" description="Helical" evidence="7">
    <location>
        <begin position="91"/>
        <end position="112"/>
    </location>
</feature>
<feature type="transmembrane region" description="Helical" evidence="7">
    <location>
        <begin position="48"/>
        <end position="79"/>
    </location>
</feature>
<reference evidence="9 10" key="1">
    <citation type="journal article" date="2009" name="Stand. Genomic Sci.">
        <title>Complete genome sequence of Beutenbergia cavernae type strain (HKI 0122).</title>
        <authorList>
            <person name="Land M."/>
            <person name="Pukall R."/>
            <person name="Abt B."/>
            <person name="Goker M."/>
            <person name="Rohde M."/>
            <person name="Glavina Del Rio T."/>
            <person name="Tice H."/>
            <person name="Copeland A."/>
            <person name="Cheng J.F."/>
            <person name="Lucas S."/>
            <person name="Chen F."/>
            <person name="Nolan M."/>
            <person name="Bruce D."/>
            <person name="Goodwin L."/>
            <person name="Pitluck S."/>
            <person name="Ivanova N."/>
            <person name="Mavromatis K."/>
            <person name="Ovchinnikova G."/>
            <person name="Pati A."/>
            <person name="Chen A."/>
            <person name="Palaniappan K."/>
            <person name="Hauser L."/>
            <person name="Chang Y.J."/>
            <person name="Jefferies C.C."/>
            <person name="Saunders E."/>
            <person name="Brettin T."/>
            <person name="Detter J.C."/>
            <person name="Han C."/>
            <person name="Chain P."/>
            <person name="Bristow J."/>
            <person name="Eisen J.A."/>
            <person name="Markowitz V."/>
            <person name="Hugenholtz P."/>
            <person name="Kyrpides N.C."/>
            <person name="Klenk H.P."/>
            <person name="Lapidus A."/>
        </authorList>
    </citation>
    <scope>NUCLEOTIDE SEQUENCE [LARGE SCALE GENOMIC DNA]</scope>
    <source>
        <strain evidence="10">ATCC BAA-8 / DSM 12333 / NBRC 16432</strain>
    </source>
</reference>
<sequence length="252" mass="26323">MSTALGRVAPPLVLGAVVLLVWQLVVEVGNIDAYVLPSPADILGEITAYLPVLVSATVVTGVNALVGLVVGTVLGAAFAVAASTWRALDELVAPLVAVLAVIPIVALAPVLYTMFGAGEQTARQVVASVAVYVPVFVTTLRGLRQTTPVQRDLMRAYAATRRQVMRAVRLPAAVPFLATGVRIASSLAVISALVAEYFGGPRGGLGSYITSSAAQSDYARAWSYVVAAVVLGLVFYVGTTALETYVLARRRR</sequence>
<keyword evidence="10" id="KW-1185">Reference proteome</keyword>
<evidence type="ECO:0000256" key="1">
    <source>
        <dbReference type="ARBA" id="ARBA00004651"/>
    </source>
</evidence>
<evidence type="ECO:0000256" key="7">
    <source>
        <dbReference type="RuleBase" id="RU363032"/>
    </source>
</evidence>
<accession>C5BXD6</accession>
<evidence type="ECO:0000313" key="10">
    <source>
        <dbReference type="Proteomes" id="UP000007962"/>
    </source>
</evidence>
<dbReference type="PROSITE" id="PS50928">
    <property type="entry name" value="ABC_TM1"/>
    <property type="match status" value="1"/>
</dbReference>
<dbReference type="SUPFAM" id="SSF161098">
    <property type="entry name" value="MetI-like"/>
    <property type="match status" value="1"/>
</dbReference>
<evidence type="ECO:0000256" key="6">
    <source>
        <dbReference type="ARBA" id="ARBA00023136"/>
    </source>
</evidence>
<dbReference type="GO" id="GO:0005886">
    <property type="term" value="C:plasma membrane"/>
    <property type="evidence" value="ECO:0007669"/>
    <property type="project" value="UniProtKB-SubCell"/>
</dbReference>
<dbReference type="RefSeq" id="WP_015883059.1">
    <property type="nucleotide sequence ID" value="NC_012669.1"/>
</dbReference>
<keyword evidence="2 7" id="KW-0813">Transport</keyword>
<dbReference type="PANTHER" id="PTHR30151">
    <property type="entry name" value="ALKANE SULFONATE ABC TRANSPORTER-RELATED, MEMBRANE SUBUNIT"/>
    <property type="match status" value="1"/>
</dbReference>
<keyword evidence="4 7" id="KW-0812">Transmembrane</keyword>
<evidence type="ECO:0000256" key="5">
    <source>
        <dbReference type="ARBA" id="ARBA00022989"/>
    </source>
</evidence>
<evidence type="ECO:0000256" key="2">
    <source>
        <dbReference type="ARBA" id="ARBA00022448"/>
    </source>
</evidence>
<comment type="subcellular location">
    <subcellularLocation>
        <location evidence="1 7">Cell membrane</location>
        <topology evidence="1 7">Multi-pass membrane protein</topology>
    </subcellularLocation>
</comment>
<keyword evidence="6 7" id="KW-0472">Membrane</keyword>
<dbReference type="Pfam" id="PF00528">
    <property type="entry name" value="BPD_transp_1"/>
    <property type="match status" value="1"/>
</dbReference>
<dbReference type="GO" id="GO:0055085">
    <property type="term" value="P:transmembrane transport"/>
    <property type="evidence" value="ECO:0007669"/>
    <property type="project" value="InterPro"/>
</dbReference>
<dbReference type="EMBL" id="CP001618">
    <property type="protein sequence ID" value="ACQ80819.1"/>
    <property type="molecule type" value="Genomic_DNA"/>
</dbReference>